<keyword evidence="3" id="KW-1185">Reference proteome</keyword>
<sequence>MLNKRKKRKLLTEEEIQEKFKGVEFEKNDTTAMIIAAIVTLLPALLLVLGLIYGLLWLIFIG</sequence>
<organism evidence="2 3">
    <name type="scientific">Erysipelothrix piscisicarius</name>
    <dbReference type="NCBI Taxonomy" id="2485784"/>
    <lineage>
        <taxon>Bacteria</taxon>
        <taxon>Bacillati</taxon>
        <taxon>Bacillota</taxon>
        <taxon>Erysipelotrichia</taxon>
        <taxon>Erysipelotrichales</taxon>
        <taxon>Erysipelotrichaceae</taxon>
        <taxon>Erysipelothrix</taxon>
    </lineage>
</organism>
<accession>A0A3S8RNX8</accession>
<protein>
    <submittedName>
        <fullName evidence="2">Uncharacterized protein</fullName>
    </submittedName>
</protein>
<keyword evidence="1" id="KW-0472">Membrane</keyword>
<evidence type="ECO:0000313" key="3">
    <source>
        <dbReference type="Proteomes" id="UP000278804"/>
    </source>
</evidence>
<dbReference type="AlphaFoldDB" id="A0A3S8RNX8"/>
<evidence type="ECO:0000313" key="2">
    <source>
        <dbReference type="EMBL" id="AZK44622.1"/>
    </source>
</evidence>
<dbReference type="KEGG" id="eri:EEI45_07690"/>
<dbReference type="RefSeq" id="WP_125164780.1">
    <property type="nucleotide sequence ID" value="NZ_CP034234.1"/>
</dbReference>
<keyword evidence="1" id="KW-0812">Transmembrane</keyword>
<gene>
    <name evidence="2" type="ORF">EEI45_07690</name>
</gene>
<feature type="transmembrane region" description="Helical" evidence="1">
    <location>
        <begin position="34"/>
        <end position="60"/>
    </location>
</feature>
<keyword evidence="1" id="KW-1133">Transmembrane helix</keyword>
<evidence type="ECO:0000256" key="1">
    <source>
        <dbReference type="SAM" id="Phobius"/>
    </source>
</evidence>
<reference evidence="2 3" key="1">
    <citation type="journal article" date="2020" name="Int. J. Syst. Evol. Microbiol.">
        <title>Description of Erysipelothrix piscisicarius sp. nov., an emergent fish pathogen, and assessment of virulence using a tiger barb (Puntigrus tetrazona) infection model.</title>
        <authorList>
            <person name="Pomaranski E.K."/>
            <person name="Griffin M.J."/>
            <person name="Camus A.C."/>
            <person name="Armwood A.R."/>
            <person name="Shelley J."/>
            <person name="Waldbieser G.C."/>
            <person name="LaFrentz B.R."/>
            <person name="Garcia J.C."/>
            <person name="Yanong R."/>
            <person name="Soto E."/>
        </authorList>
    </citation>
    <scope>NUCLEOTIDE SEQUENCE [LARGE SCALE GENOMIC DNA]</scope>
    <source>
        <strain evidence="2 3">15TAL0474</strain>
    </source>
</reference>
<name>A0A3S8RNX8_9FIRM</name>
<dbReference type="Proteomes" id="UP000278804">
    <property type="component" value="Chromosome"/>
</dbReference>
<dbReference type="EMBL" id="CP034234">
    <property type="protein sequence ID" value="AZK44622.1"/>
    <property type="molecule type" value="Genomic_DNA"/>
</dbReference>
<proteinExistence type="predicted"/>